<dbReference type="PANTHER" id="PTHR24260:SF136">
    <property type="entry name" value="GH08193P-RELATED"/>
    <property type="match status" value="1"/>
</dbReference>
<evidence type="ECO:0000259" key="2">
    <source>
        <dbReference type="PROSITE" id="PS50240"/>
    </source>
</evidence>
<accession>A0ABD1CU92</accession>
<proteinExistence type="inferred from homology"/>
<sequence length="306" mass="33678">MAVGWGVTEHDTVSPVLKQARLPVVDTVNCLDSDRDFFAGLIHRCMFCAGYQNGTTVCNGDSGGGLFVERNGVWYLGGIVSFSKARGPGSNLCVTDGYAGFTEVARFVEWIQRVSEVKVVRQRISEITITRDLGYPINACHATIISEQFLLTTVACAVSDGQLVRIDGPDYEIIDNTTKIIHLSASKLALIKLGRSYSKLKPDITCLWTNPDRINKDQLSDGHTPDVPMRYWSYLNSVEDDDAGTITIPGDTLSCRGRTPGVGLFVKNTSETFYRLVGLLDSCQPSKYGRVTPVLDEIERNVWPGE</sequence>
<dbReference type="Proteomes" id="UP001562425">
    <property type="component" value="Unassembled WGS sequence"/>
</dbReference>
<evidence type="ECO:0000313" key="4">
    <source>
        <dbReference type="Proteomes" id="UP001562425"/>
    </source>
</evidence>
<dbReference type="PANTHER" id="PTHR24260">
    <property type="match status" value="1"/>
</dbReference>
<feature type="domain" description="Peptidase S1" evidence="2">
    <location>
        <begin position="1"/>
        <end position="116"/>
    </location>
</feature>
<dbReference type="InterPro" id="IPR001254">
    <property type="entry name" value="Trypsin_dom"/>
</dbReference>
<dbReference type="InterPro" id="IPR051333">
    <property type="entry name" value="CLIP_Serine_Protease"/>
</dbReference>
<evidence type="ECO:0000256" key="1">
    <source>
        <dbReference type="ARBA" id="ARBA00024195"/>
    </source>
</evidence>
<evidence type="ECO:0000313" key="3">
    <source>
        <dbReference type="EMBL" id="KAL1380002.1"/>
    </source>
</evidence>
<dbReference type="EMBL" id="JBEHCU010009380">
    <property type="protein sequence ID" value="KAL1380002.1"/>
    <property type="molecule type" value="Genomic_DNA"/>
</dbReference>
<dbReference type="AlphaFoldDB" id="A0ABD1CU92"/>
<dbReference type="InterPro" id="IPR009003">
    <property type="entry name" value="Peptidase_S1_PA"/>
</dbReference>
<dbReference type="SUPFAM" id="SSF50494">
    <property type="entry name" value="Trypsin-like serine proteases"/>
    <property type="match status" value="2"/>
</dbReference>
<feature type="non-terminal residue" evidence="3">
    <location>
        <position position="306"/>
    </location>
</feature>
<dbReference type="Pfam" id="PF00089">
    <property type="entry name" value="Trypsin"/>
    <property type="match status" value="1"/>
</dbReference>
<dbReference type="InterPro" id="IPR043504">
    <property type="entry name" value="Peptidase_S1_PA_chymotrypsin"/>
</dbReference>
<dbReference type="Gene3D" id="2.40.10.10">
    <property type="entry name" value="Trypsin-like serine proteases"/>
    <property type="match status" value="1"/>
</dbReference>
<name>A0ABD1CU92_CULPP</name>
<protein>
    <recommendedName>
        <fullName evidence="2">Peptidase S1 domain-containing protein</fullName>
    </recommendedName>
</protein>
<organism evidence="3 4">
    <name type="scientific">Culex pipiens pipiens</name>
    <name type="common">Northern house mosquito</name>
    <dbReference type="NCBI Taxonomy" id="38569"/>
    <lineage>
        <taxon>Eukaryota</taxon>
        <taxon>Metazoa</taxon>
        <taxon>Ecdysozoa</taxon>
        <taxon>Arthropoda</taxon>
        <taxon>Hexapoda</taxon>
        <taxon>Insecta</taxon>
        <taxon>Pterygota</taxon>
        <taxon>Neoptera</taxon>
        <taxon>Endopterygota</taxon>
        <taxon>Diptera</taxon>
        <taxon>Nematocera</taxon>
        <taxon>Culicoidea</taxon>
        <taxon>Culicidae</taxon>
        <taxon>Culicinae</taxon>
        <taxon>Culicini</taxon>
        <taxon>Culex</taxon>
        <taxon>Culex</taxon>
    </lineage>
</organism>
<comment type="caution">
    <text evidence="3">The sequence shown here is derived from an EMBL/GenBank/DDBJ whole genome shotgun (WGS) entry which is preliminary data.</text>
</comment>
<keyword evidence="4" id="KW-1185">Reference proteome</keyword>
<gene>
    <name evidence="3" type="ORF">pipiens_020063</name>
</gene>
<reference evidence="3 4" key="1">
    <citation type="submission" date="2024-05" db="EMBL/GenBank/DDBJ databases">
        <title>Culex pipiens pipiens assembly and annotation.</title>
        <authorList>
            <person name="Alout H."/>
            <person name="Durand T."/>
        </authorList>
    </citation>
    <scope>NUCLEOTIDE SEQUENCE [LARGE SCALE GENOMIC DNA]</scope>
    <source>
        <strain evidence="3">HA-2024</strain>
        <tissue evidence="3">Whole body</tissue>
    </source>
</reference>
<comment type="similarity">
    <text evidence="1">Belongs to the peptidase S1 family. CLIP subfamily.</text>
</comment>
<dbReference type="PROSITE" id="PS50240">
    <property type="entry name" value="TRYPSIN_DOM"/>
    <property type="match status" value="1"/>
</dbReference>